<organism evidence="4 5">
    <name type="scientific">Selenomonas montiformis</name>
    <dbReference type="NCBI Taxonomy" id="2652285"/>
    <lineage>
        <taxon>Bacteria</taxon>
        <taxon>Bacillati</taxon>
        <taxon>Bacillota</taxon>
        <taxon>Negativicutes</taxon>
        <taxon>Selenomonadales</taxon>
        <taxon>Selenomonadaceae</taxon>
        <taxon>Selenomonas</taxon>
    </lineage>
</organism>
<evidence type="ECO:0000256" key="1">
    <source>
        <dbReference type="ARBA" id="ARBA00022723"/>
    </source>
</evidence>
<keyword evidence="2" id="KW-0378">Hydrolase</keyword>
<dbReference type="Proteomes" id="UP000430222">
    <property type="component" value="Unassembled WGS sequence"/>
</dbReference>
<gene>
    <name evidence="4" type="ORF">FYJ78_03035</name>
</gene>
<dbReference type="SUPFAM" id="SSF53187">
    <property type="entry name" value="Zn-dependent exopeptidases"/>
    <property type="match status" value="1"/>
</dbReference>
<dbReference type="InterPro" id="IPR011650">
    <property type="entry name" value="Peptidase_M20_dimer"/>
</dbReference>
<evidence type="ECO:0000313" key="4">
    <source>
        <dbReference type="EMBL" id="MSV24174.1"/>
    </source>
</evidence>
<dbReference type="InterPro" id="IPR017150">
    <property type="entry name" value="Pept_M20_glutamate_carboxypep"/>
</dbReference>
<reference evidence="4 5" key="1">
    <citation type="submission" date="2019-08" db="EMBL/GenBank/DDBJ databases">
        <title>In-depth cultivation of the pig gut microbiome towards novel bacterial diversity and tailored functional studies.</title>
        <authorList>
            <person name="Wylensek D."/>
            <person name="Hitch T.C.A."/>
            <person name="Clavel T."/>
        </authorList>
    </citation>
    <scope>NUCLEOTIDE SEQUENCE [LARGE SCALE GENOMIC DNA]</scope>
    <source>
        <strain evidence="5">WCA-380-WT-3B3</strain>
    </source>
</reference>
<dbReference type="Gene3D" id="3.40.630.10">
    <property type="entry name" value="Zn peptidases"/>
    <property type="match status" value="1"/>
</dbReference>
<sequence length="381" mass="41615">MDNLQLDEYLKELEYLVNIDSVSYDPEGASRIAAFFQEKYESMGWKVTMHRFHKDIAPCLEIVNRPAKRYDVLILAHMDTVFPLGTAAQHPFHIEGDRAFGPGVIDCKAGLLSGWYALRRLQGDDSLKNANVCVFLNSDHEGISSRYSKNYSVKLAGKSRCVLVLEAGRANGNLVNKRKGIARYKLHIAGVSAHAGIDYTSGCSAVEELAHWILALQRATNLDRETTVNVGKISGGTSISAVPGNAEAEIDVRYYEPDEVERIEKLMERYAASPHVKGTSAKIEGGITRPPMVPTEATYQLCRSVDRIGQKIGVNFSWMASGGGSDGSFSAAAGIPTIDGLGPVGGKAHSAAEYLDIPSILPRYELLSRIIQHVVMHSSLH</sequence>
<dbReference type="SUPFAM" id="SSF55031">
    <property type="entry name" value="Bacterial exopeptidase dimerisation domain"/>
    <property type="match status" value="1"/>
</dbReference>
<evidence type="ECO:0000256" key="2">
    <source>
        <dbReference type="ARBA" id="ARBA00022801"/>
    </source>
</evidence>
<dbReference type="InterPro" id="IPR002933">
    <property type="entry name" value="Peptidase_M20"/>
</dbReference>
<dbReference type="PANTHER" id="PTHR43808:SF9">
    <property type="entry name" value="BLL0789 PROTEIN"/>
    <property type="match status" value="1"/>
</dbReference>
<dbReference type="EMBL" id="VUNL01000003">
    <property type="protein sequence ID" value="MSV24174.1"/>
    <property type="molecule type" value="Genomic_DNA"/>
</dbReference>
<evidence type="ECO:0000313" key="5">
    <source>
        <dbReference type="Proteomes" id="UP000430222"/>
    </source>
</evidence>
<name>A0A6I2UVU9_9FIRM</name>
<dbReference type="InterPro" id="IPR036264">
    <property type="entry name" value="Bact_exopeptidase_dim_dom"/>
</dbReference>
<dbReference type="GO" id="GO:0016787">
    <property type="term" value="F:hydrolase activity"/>
    <property type="evidence" value="ECO:0007669"/>
    <property type="project" value="UniProtKB-KW"/>
</dbReference>
<proteinExistence type="predicted"/>
<dbReference type="Gene3D" id="3.30.70.360">
    <property type="match status" value="1"/>
</dbReference>
<dbReference type="GO" id="GO:0046872">
    <property type="term" value="F:metal ion binding"/>
    <property type="evidence" value="ECO:0007669"/>
    <property type="project" value="UniProtKB-KW"/>
</dbReference>
<keyword evidence="1" id="KW-0479">Metal-binding</keyword>
<accession>A0A6I2UVU9</accession>
<dbReference type="Pfam" id="PF07687">
    <property type="entry name" value="M20_dimer"/>
    <property type="match status" value="1"/>
</dbReference>
<dbReference type="PANTHER" id="PTHR43808">
    <property type="entry name" value="ACETYLORNITHINE DEACETYLASE"/>
    <property type="match status" value="1"/>
</dbReference>
<evidence type="ECO:0000259" key="3">
    <source>
        <dbReference type="Pfam" id="PF07687"/>
    </source>
</evidence>
<dbReference type="InterPro" id="IPR050072">
    <property type="entry name" value="Peptidase_M20A"/>
</dbReference>
<comment type="caution">
    <text evidence="4">The sequence shown here is derived from an EMBL/GenBank/DDBJ whole genome shotgun (WGS) entry which is preliminary data.</text>
</comment>
<dbReference type="AlphaFoldDB" id="A0A6I2UVU9"/>
<dbReference type="CDD" id="cd03885">
    <property type="entry name" value="M20_CPDG2"/>
    <property type="match status" value="1"/>
</dbReference>
<dbReference type="PIRSF" id="PIRSF037238">
    <property type="entry name" value="Carboxypeptidase_G2"/>
    <property type="match status" value="1"/>
</dbReference>
<dbReference type="Pfam" id="PF01546">
    <property type="entry name" value="Peptidase_M20"/>
    <property type="match status" value="1"/>
</dbReference>
<protein>
    <submittedName>
        <fullName evidence="4">M20 family metallopeptidase</fullName>
    </submittedName>
</protein>
<dbReference type="RefSeq" id="WP_154619947.1">
    <property type="nucleotide sequence ID" value="NZ_VUNL01000003.1"/>
</dbReference>
<keyword evidence="5" id="KW-1185">Reference proteome</keyword>
<feature type="domain" description="Peptidase M20 dimerisation" evidence="3">
    <location>
        <begin position="177"/>
        <end position="277"/>
    </location>
</feature>